<keyword evidence="2" id="KW-1185">Reference proteome</keyword>
<protein>
    <recommendedName>
        <fullName evidence="3">Exosome protein</fullName>
    </recommendedName>
</protein>
<dbReference type="Proteomes" id="UP000001107">
    <property type="component" value="Chromosome"/>
</dbReference>
<dbReference type="STRING" id="406327.Mevan_1311"/>
<evidence type="ECO:0008006" key="3">
    <source>
        <dbReference type="Google" id="ProtNLM"/>
    </source>
</evidence>
<name>A6URT6_METVS</name>
<dbReference type="SUPFAM" id="SSF55282">
    <property type="entry name" value="RL5-like"/>
    <property type="match status" value="1"/>
</dbReference>
<proteinExistence type="predicted"/>
<accession>A6URT6</accession>
<dbReference type="AlphaFoldDB" id="A6URT6"/>
<dbReference type="HOGENOM" id="CLU_131306_1_1_2"/>
<evidence type="ECO:0000313" key="1">
    <source>
        <dbReference type="EMBL" id="ABR55208.1"/>
    </source>
</evidence>
<dbReference type="Gene3D" id="3.30.1440.10">
    <property type="match status" value="1"/>
</dbReference>
<dbReference type="PANTHER" id="PTHR38816:SF1">
    <property type="entry name" value="EXOSOME SUBUNIT"/>
    <property type="match status" value="1"/>
</dbReference>
<sequence>MSIYTDLTQKGVYEMVNNVTISTIQNATEDEEKVLDTLSFFLPEIINETDIIAETVETEGNFGNPIEIHTITVEGKKARLVFEYVIDLLKTDERNINKIKDDLDLRIEKNKLYLRFDKQKACLGECKLLDGDDTVRIVVNFKIFTPSGKEEKVRQEVLKRLENRGVF</sequence>
<dbReference type="InterPro" id="IPR002739">
    <property type="entry name" value="PAB1135-like"/>
</dbReference>
<dbReference type="EMBL" id="CP000742">
    <property type="protein sequence ID" value="ABR55208.1"/>
    <property type="molecule type" value="Genomic_DNA"/>
</dbReference>
<dbReference type="eggNOG" id="arCOG01042">
    <property type="taxonomic scope" value="Archaea"/>
</dbReference>
<evidence type="ECO:0000313" key="2">
    <source>
        <dbReference type="Proteomes" id="UP000001107"/>
    </source>
</evidence>
<gene>
    <name evidence="1" type="ordered locus">Mevan_1311</name>
</gene>
<dbReference type="Pfam" id="PF01877">
    <property type="entry name" value="RNA_binding"/>
    <property type="match status" value="1"/>
</dbReference>
<reference evidence="1" key="1">
    <citation type="submission" date="2007-06" db="EMBL/GenBank/DDBJ databases">
        <title>Complete sequence of Methanococcus vannielii SB.</title>
        <authorList>
            <consortium name="US DOE Joint Genome Institute"/>
            <person name="Copeland A."/>
            <person name="Lucas S."/>
            <person name="Lapidus A."/>
            <person name="Barry K."/>
            <person name="Glavina del Rio T."/>
            <person name="Dalin E."/>
            <person name="Tice H."/>
            <person name="Pitluck S."/>
            <person name="Chain P."/>
            <person name="Malfatti S."/>
            <person name="Shin M."/>
            <person name="Vergez L."/>
            <person name="Schmutz J."/>
            <person name="Larimer F."/>
            <person name="Land M."/>
            <person name="Hauser L."/>
            <person name="Kyrpides N."/>
            <person name="Anderson I."/>
            <person name="Sieprawska-Lupa M."/>
            <person name="Whitman W.B."/>
            <person name="Richardson P."/>
        </authorList>
    </citation>
    <scope>NUCLEOTIDE SEQUENCE [LARGE SCALE GENOMIC DNA]</scope>
    <source>
        <strain evidence="1">SB</strain>
    </source>
</reference>
<organism evidence="1 2">
    <name type="scientific">Methanococcus vannielii (strain ATCC 35089 / DSM 1224 / JCM 13029 / OCM 148 / SB)</name>
    <dbReference type="NCBI Taxonomy" id="406327"/>
    <lineage>
        <taxon>Archaea</taxon>
        <taxon>Methanobacteriati</taxon>
        <taxon>Methanobacteriota</taxon>
        <taxon>Methanomada group</taxon>
        <taxon>Methanococci</taxon>
        <taxon>Methanococcales</taxon>
        <taxon>Methanococcaceae</taxon>
        <taxon>Methanococcus</taxon>
    </lineage>
</organism>
<dbReference type="InterPro" id="IPR022803">
    <property type="entry name" value="Ribosomal_uL5_dom_sf"/>
</dbReference>
<dbReference type="KEGG" id="mvn:Mevan_1311"/>
<dbReference type="PANTHER" id="PTHR38816">
    <property type="entry name" value="EXOSOME SUBUNIT, DUF54 FAMILY-RELATED"/>
    <property type="match status" value="1"/>
</dbReference>